<feature type="region of interest" description="Disordered" evidence="7">
    <location>
        <begin position="296"/>
        <end position="316"/>
    </location>
</feature>
<evidence type="ECO:0000256" key="3">
    <source>
        <dbReference type="ARBA" id="ARBA00022771"/>
    </source>
</evidence>
<comment type="subcellular location">
    <subcellularLocation>
        <location evidence="1">Nucleus</location>
    </subcellularLocation>
</comment>
<dbReference type="Pfam" id="PF08783">
    <property type="entry name" value="DWNN"/>
    <property type="match status" value="1"/>
</dbReference>
<dbReference type="InterPro" id="IPR001878">
    <property type="entry name" value="Znf_CCHC"/>
</dbReference>
<proteinExistence type="predicted"/>
<dbReference type="SUPFAM" id="SSF57850">
    <property type="entry name" value="RING/U-box"/>
    <property type="match status" value="1"/>
</dbReference>
<gene>
    <name evidence="10" type="ORF">V6N11_034806</name>
</gene>
<evidence type="ECO:0000256" key="2">
    <source>
        <dbReference type="ARBA" id="ARBA00022723"/>
    </source>
</evidence>
<evidence type="ECO:0000256" key="7">
    <source>
        <dbReference type="SAM" id="MobiDB-lite"/>
    </source>
</evidence>
<evidence type="ECO:0008006" key="12">
    <source>
        <dbReference type="Google" id="ProtNLM"/>
    </source>
</evidence>
<accession>A0ABR1Z5K3</accession>
<keyword evidence="3 6" id="KW-0863">Zinc-finger</keyword>
<evidence type="ECO:0000256" key="5">
    <source>
        <dbReference type="ARBA" id="ARBA00023242"/>
    </source>
</evidence>
<name>A0ABR1Z5K3_9ROSI</name>
<dbReference type="InterPro" id="IPR036875">
    <property type="entry name" value="Znf_CCHC_sf"/>
</dbReference>
<dbReference type="PROSITE" id="PS51282">
    <property type="entry name" value="DWNN"/>
    <property type="match status" value="1"/>
</dbReference>
<evidence type="ECO:0000256" key="6">
    <source>
        <dbReference type="PROSITE-ProRule" id="PRU00047"/>
    </source>
</evidence>
<dbReference type="CDD" id="cd16620">
    <property type="entry name" value="vRING-HC-C4C4_RBBP6"/>
    <property type="match status" value="1"/>
</dbReference>
<dbReference type="Gene3D" id="3.30.40.10">
    <property type="entry name" value="Zinc/RING finger domain, C3HC4 (zinc finger)"/>
    <property type="match status" value="1"/>
</dbReference>
<dbReference type="InterPro" id="IPR025829">
    <property type="entry name" value="Zn_knuckle_CX2CX3GHX4C"/>
</dbReference>
<dbReference type="InterPro" id="IPR014891">
    <property type="entry name" value="DWNN_domain"/>
</dbReference>
<dbReference type="SMART" id="SM01180">
    <property type="entry name" value="DWNN"/>
    <property type="match status" value="1"/>
</dbReference>
<dbReference type="PROSITE" id="PS50158">
    <property type="entry name" value="ZF_CCHC"/>
    <property type="match status" value="1"/>
</dbReference>
<feature type="region of interest" description="Disordered" evidence="7">
    <location>
        <begin position="90"/>
        <end position="111"/>
    </location>
</feature>
<protein>
    <recommendedName>
        <fullName evidence="12">DWNN domain-containing protein</fullName>
    </recommendedName>
</protein>
<organism evidence="10 11">
    <name type="scientific">Hibiscus sabdariffa</name>
    <name type="common">roselle</name>
    <dbReference type="NCBI Taxonomy" id="183260"/>
    <lineage>
        <taxon>Eukaryota</taxon>
        <taxon>Viridiplantae</taxon>
        <taxon>Streptophyta</taxon>
        <taxon>Embryophyta</taxon>
        <taxon>Tracheophyta</taxon>
        <taxon>Spermatophyta</taxon>
        <taxon>Magnoliopsida</taxon>
        <taxon>eudicotyledons</taxon>
        <taxon>Gunneridae</taxon>
        <taxon>Pentapetalae</taxon>
        <taxon>rosids</taxon>
        <taxon>malvids</taxon>
        <taxon>Malvales</taxon>
        <taxon>Malvaceae</taxon>
        <taxon>Malvoideae</taxon>
        <taxon>Hibiscus</taxon>
    </lineage>
</organism>
<dbReference type="InterPro" id="IPR033489">
    <property type="entry name" value="RBBP6"/>
</dbReference>
<dbReference type="PANTHER" id="PTHR15439">
    <property type="entry name" value="RETINOBLASTOMA-BINDING PROTEIN 6"/>
    <property type="match status" value="1"/>
</dbReference>
<evidence type="ECO:0000256" key="4">
    <source>
        <dbReference type="ARBA" id="ARBA00022833"/>
    </source>
</evidence>
<dbReference type="Pfam" id="PF13696">
    <property type="entry name" value="zf-CCHC_2"/>
    <property type="match status" value="1"/>
</dbReference>
<keyword evidence="2" id="KW-0479">Metal-binding</keyword>
<keyword evidence="4" id="KW-0862">Zinc</keyword>
<reference evidence="10 11" key="1">
    <citation type="journal article" date="2024" name="G3 (Bethesda)">
        <title>Genome assembly of Hibiscus sabdariffa L. provides insights into metabolisms of medicinal natural products.</title>
        <authorList>
            <person name="Kim T."/>
        </authorList>
    </citation>
    <scope>NUCLEOTIDE SEQUENCE [LARGE SCALE GENOMIC DNA]</scope>
    <source>
        <strain evidence="10">TK-2024</strain>
        <tissue evidence="10">Old leaves</tissue>
    </source>
</reference>
<evidence type="ECO:0000313" key="10">
    <source>
        <dbReference type="EMBL" id="KAK8473928.1"/>
    </source>
</evidence>
<evidence type="ECO:0000259" key="8">
    <source>
        <dbReference type="PROSITE" id="PS50158"/>
    </source>
</evidence>
<dbReference type="Gene3D" id="3.10.20.90">
    <property type="entry name" value="Phosphatidylinositol 3-kinase Catalytic Subunit, Chain A, domain 1"/>
    <property type="match status" value="1"/>
</dbReference>
<feature type="domain" description="DWNN" evidence="9">
    <location>
        <begin position="4"/>
        <end position="77"/>
    </location>
</feature>
<dbReference type="InterPro" id="IPR013083">
    <property type="entry name" value="Znf_RING/FYVE/PHD"/>
</dbReference>
<feature type="domain" description="CCHC-type" evidence="8">
    <location>
        <begin position="164"/>
        <end position="178"/>
    </location>
</feature>
<evidence type="ECO:0000256" key="1">
    <source>
        <dbReference type="ARBA" id="ARBA00004123"/>
    </source>
</evidence>
<evidence type="ECO:0000313" key="11">
    <source>
        <dbReference type="Proteomes" id="UP001396334"/>
    </source>
</evidence>
<keyword evidence="5" id="KW-0539">Nucleus</keyword>
<keyword evidence="11" id="KW-1185">Reference proteome</keyword>
<sequence>MAFMYYKFKSSKDFHMLPINDRFISVHDFKAEIVASDRYGNGKDFDLLISDAATDQRFTDESKLIPACSSVLIRRVPGLSSYPIVIGEKKPKVEDDPSSASEGLQENGGFGPDFNPVCETLTLNPSNTSCKEDKINGGFKILSEKGFVKGFVLKGQIPPQGYVCYRCKVSGHYIQHCPTNGDPAFDFKSVKPVSKMSVSSSNGSDISSVSSNDSSVDQKIAPEWYCPLCKNVMDNAALTKCCFASFCDKCIRDCAVSDSDCICRRKIAVDDILPNMTLRAAINRILNAGSKDATAMKRKQPLAENETQQQKKLDFGEEELTRKRQRVVADSFSEWGQWQRMPFLTGQ</sequence>
<dbReference type="Gene3D" id="4.10.60.10">
    <property type="entry name" value="Zinc finger, CCHC-type"/>
    <property type="match status" value="1"/>
</dbReference>
<dbReference type="SUPFAM" id="SSF57756">
    <property type="entry name" value="Retrovirus zinc finger-like domains"/>
    <property type="match status" value="1"/>
</dbReference>
<evidence type="ECO:0000259" key="9">
    <source>
        <dbReference type="PROSITE" id="PS51282"/>
    </source>
</evidence>
<dbReference type="PANTHER" id="PTHR15439:SF0">
    <property type="entry name" value="CELL DIVISION CYCLE AND APOPTOSIS REGULATOR PROTEIN 1-RELATED"/>
    <property type="match status" value="1"/>
</dbReference>
<comment type="caution">
    <text evidence="10">The sequence shown here is derived from an EMBL/GenBank/DDBJ whole genome shotgun (WGS) entry which is preliminary data.</text>
</comment>
<dbReference type="Proteomes" id="UP001396334">
    <property type="component" value="Unassembled WGS sequence"/>
</dbReference>
<dbReference type="EMBL" id="JBBPBN010002763">
    <property type="protein sequence ID" value="KAK8473928.1"/>
    <property type="molecule type" value="Genomic_DNA"/>
</dbReference>